<reference evidence="1" key="1">
    <citation type="journal article" date="2021" name="Sci. Adv.">
        <title>The American lobster genome reveals insights on longevity, neural, and immune adaptations.</title>
        <authorList>
            <person name="Polinski J.M."/>
            <person name="Zimin A.V."/>
            <person name="Clark K.F."/>
            <person name="Kohn A.B."/>
            <person name="Sadowski N."/>
            <person name="Timp W."/>
            <person name="Ptitsyn A."/>
            <person name="Khanna P."/>
            <person name="Romanova D.Y."/>
            <person name="Williams P."/>
            <person name="Greenwood S.J."/>
            <person name="Moroz L.L."/>
            <person name="Walt D.R."/>
            <person name="Bodnar A.G."/>
        </authorList>
    </citation>
    <scope>NUCLEOTIDE SEQUENCE</scope>
    <source>
        <strain evidence="1">GMGI-L3</strain>
    </source>
</reference>
<organism evidence="1 2">
    <name type="scientific">Homarus americanus</name>
    <name type="common">American lobster</name>
    <dbReference type="NCBI Taxonomy" id="6706"/>
    <lineage>
        <taxon>Eukaryota</taxon>
        <taxon>Metazoa</taxon>
        <taxon>Ecdysozoa</taxon>
        <taxon>Arthropoda</taxon>
        <taxon>Crustacea</taxon>
        <taxon>Multicrustacea</taxon>
        <taxon>Malacostraca</taxon>
        <taxon>Eumalacostraca</taxon>
        <taxon>Eucarida</taxon>
        <taxon>Decapoda</taxon>
        <taxon>Pleocyemata</taxon>
        <taxon>Astacidea</taxon>
        <taxon>Nephropoidea</taxon>
        <taxon>Nephropidae</taxon>
        <taxon>Homarus</taxon>
    </lineage>
</organism>
<dbReference type="AlphaFoldDB" id="A0A8J5N8N7"/>
<gene>
    <name evidence="1" type="ORF">Hamer_G001175</name>
</gene>
<sequence length="92" mass="9953">MNVTAVMTSHHVTLRSSVVARNNVPITVTAIEGNVSNPVTVIPSVPLVARDPQFPRTDRDERQGVASWWGCYCPDPHCVCVCSSPPSDASQH</sequence>
<evidence type="ECO:0000313" key="1">
    <source>
        <dbReference type="EMBL" id="KAG7175167.1"/>
    </source>
</evidence>
<protein>
    <submittedName>
        <fullName evidence="1">Uncharacterized protein</fullName>
    </submittedName>
</protein>
<comment type="caution">
    <text evidence="1">The sequence shown here is derived from an EMBL/GenBank/DDBJ whole genome shotgun (WGS) entry which is preliminary data.</text>
</comment>
<proteinExistence type="predicted"/>
<name>A0A8J5N8N7_HOMAM</name>
<accession>A0A8J5N8N7</accession>
<dbReference type="EMBL" id="JAHLQT010006108">
    <property type="protein sequence ID" value="KAG7175167.1"/>
    <property type="molecule type" value="Genomic_DNA"/>
</dbReference>
<evidence type="ECO:0000313" key="2">
    <source>
        <dbReference type="Proteomes" id="UP000747542"/>
    </source>
</evidence>
<dbReference type="Proteomes" id="UP000747542">
    <property type="component" value="Unassembled WGS sequence"/>
</dbReference>
<keyword evidence="2" id="KW-1185">Reference proteome</keyword>